<keyword evidence="4" id="KW-0804">Transcription</keyword>
<dbReference type="GO" id="GO:0000978">
    <property type="term" value="F:RNA polymerase II cis-regulatory region sequence-specific DNA binding"/>
    <property type="evidence" value="ECO:0007669"/>
    <property type="project" value="TreeGrafter"/>
</dbReference>
<evidence type="ECO:0000256" key="2">
    <source>
        <dbReference type="ARBA" id="ARBA00008421"/>
    </source>
</evidence>
<dbReference type="GeneID" id="87803911"/>
<feature type="DNA-binding region" description="TEA" evidence="6">
    <location>
        <begin position="97"/>
        <end position="171"/>
    </location>
</feature>
<dbReference type="Proteomes" id="UP000827549">
    <property type="component" value="Chromosome 1"/>
</dbReference>
<feature type="domain" description="TEA" evidence="8">
    <location>
        <begin position="97"/>
        <end position="171"/>
    </location>
</feature>
<reference evidence="9" key="1">
    <citation type="submission" date="2023-10" db="EMBL/GenBank/DDBJ databases">
        <authorList>
            <person name="Noh H."/>
        </authorList>
    </citation>
    <scope>NUCLEOTIDE SEQUENCE</scope>
    <source>
        <strain evidence="9">DUCC4014</strain>
    </source>
</reference>
<dbReference type="AlphaFoldDB" id="A0AAF1BIE6"/>
<feature type="compositionally biased region" description="Polar residues" evidence="7">
    <location>
        <begin position="299"/>
        <end position="310"/>
    </location>
</feature>
<evidence type="ECO:0000256" key="6">
    <source>
        <dbReference type="PROSITE-ProRule" id="PRU00505"/>
    </source>
</evidence>
<keyword evidence="10" id="KW-1185">Reference proteome</keyword>
<feature type="compositionally biased region" description="Pro residues" evidence="7">
    <location>
        <begin position="311"/>
        <end position="325"/>
    </location>
</feature>
<evidence type="ECO:0000256" key="4">
    <source>
        <dbReference type="ARBA" id="ARBA00023163"/>
    </source>
</evidence>
<comment type="similarity">
    <text evidence="2">Belongs to the TEC1 family.</text>
</comment>
<evidence type="ECO:0000256" key="5">
    <source>
        <dbReference type="ARBA" id="ARBA00023242"/>
    </source>
</evidence>
<name>A0AAF1BIE6_9TREE</name>
<dbReference type="GO" id="GO:0005634">
    <property type="term" value="C:nucleus"/>
    <property type="evidence" value="ECO:0007669"/>
    <property type="project" value="UniProtKB-SubCell"/>
</dbReference>
<sequence>MASAQADTALGVPAVPASSGAASFPTCTPETLYLHVVGRWPAPDLGAPVDHGNVHGVGRGVTPLDVGSSDPLELDTRNDSSHAAVARAKKRRKVQRRSKVSEIWFPRAELAFCTCVASIPPNGRTKIKFFGRPLGRNELIAAICTLATQRMYNRKQISSHSQVLKDKVPPPYKEIFTFEDKARGGDDPAENSTANVIENYPFPETIYNIINYPVGTDLANAPKPQWLVDLEARGNEASPTNETSSRPFNYWANAQSEYPGYYERDSGLYGNKVKLERDARGGSHAVDAGVDSAYAYSYSQSHPSMRQQGQLPPPFSVHQPPPHTLPPLGSSRDVDPHGVSLAASTASGMSDSAHGAGRYTYGSTPQSALSTRPLPGSVWEGEHSRSPTSTNSAFDASGSTAVSPRHSTSASVPSSWQDVKPSLLRDGLGGEHLTLPPLQESYTGNNAGASSGEWKDRPVYGDTKWVTSAATLATQSGAQRDGLPSLPLPSIGAMASQTASAYGTLASSATSPWSAASGAFGVSPSWDVSRTRGASFAISSIELTAQTGETVLSLTPASAIVSSTPLPWNTVYMWKARYPFLELISSAPSVPVYHIDMPLALPKDYTARLALLERITELGLRTTLRQTTDTSTWSNDWVLTTESGYAQTRGSTKYSRTVSPLRQRPSGEYGAQSRLPDLARLYEHLLRLGGPPDERGQDGLNSVGAPMTMLVQRVAREGFHTQPTTTANDDWASAAAIIIYSVFITPDDSTTGSVPICRPVEFESPPRPEDVQADQLVHDLILAEEHTPSKFVWLPG</sequence>
<dbReference type="Pfam" id="PF01285">
    <property type="entry name" value="TEA"/>
    <property type="match status" value="1"/>
</dbReference>
<feature type="compositionally biased region" description="Polar residues" evidence="7">
    <location>
        <begin position="440"/>
        <end position="449"/>
    </location>
</feature>
<dbReference type="PROSITE" id="PS51088">
    <property type="entry name" value="TEA_2"/>
    <property type="match status" value="1"/>
</dbReference>
<dbReference type="Gene3D" id="6.10.20.40">
    <property type="entry name" value="TEA/ATTS domain"/>
    <property type="match status" value="1"/>
</dbReference>
<evidence type="ECO:0000256" key="3">
    <source>
        <dbReference type="ARBA" id="ARBA00023015"/>
    </source>
</evidence>
<dbReference type="RefSeq" id="XP_062623086.1">
    <property type="nucleotide sequence ID" value="XM_062767102.1"/>
</dbReference>
<feature type="region of interest" description="Disordered" evidence="7">
    <location>
        <begin position="299"/>
        <end position="455"/>
    </location>
</feature>
<evidence type="ECO:0000313" key="10">
    <source>
        <dbReference type="Proteomes" id="UP000827549"/>
    </source>
</evidence>
<gene>
    <name evidence="9" type="primary">TEC1</name>
    <name evidence="9" type="ORF">LOC62_01G000653</name>
</gene>
<dbReference type="InterPro" id="IPR000818">
    <property type="entry name" value="TEA/ATTS_dom"/>
</dbReference>
<comment type="subcellular location">
    <subcellularLocation>
        <location evidence="1">Nucleus</location>
    </subcellularLocation>
</comment>
<evidence type="ECO:0000313" key="9">
    <source>
        <dbReference type="EMBL" id="WOO77054.1"/>
    </source>
</evidence>
<dbReference type="InterPro" id="IPR050937">
    <property type="entry name" value="TEC1_TEAD_TF"/>
</dbReference>
<protein>
    <submittedName>
        <fullName evidence="9">Transcription activator TEC1</fullName>
    </submittedName>
</protein>
<keyword evidence="3" id="KW-0805">Transcription regulation</keyword>
<dbReference type="PANTHER" id="PTHR11834">
    <property type="entry name" value="TRANSCRIPTIONAL ENHANCER FACTOR TEF RELATED"/>
    <property type="match status" value="1"/>
</dbReference>
<dbReference type="GO" id="GO:0005667">
    <property type="term" value="C:transcription regulator complex"/>
    <property type="evidence" value="ECO:0007669"/>
    <property type="project" value="TreeGrafter"/>
</dbReference>
<organism evidence="9 10">
    <name type="scientific">Vanrija pseudolonga</name>
    <dbReference type="NCBI Taxonomy" id="143232"/>
    <lineage>
        <taxon>Eukaryota</taxon>
        <taxon>Fungi</taxon>
        <taxon>Dikarya</taxon>
        <taxon>Basidiomycota</taxon>
        <taxon>Agaricomycotina</taxon>
        <taxon>Tremellomycetes</taxon>
        <taxon>Trichosporonales</taxon>
        <taxon>Trichosporonaceae</taxon>
        <taxon>Vanrija</taxon>
    </lineage>
</organism>
<evidence type="ECO:0000256" key="1">
    <source>
        <dbReference type="ARBA" id="ARBA00004123"/>
    </source>
</evidence>
<dbReference type="SMART" id="SM00426">
    <property type="entry name" value="TEA"/>
    <property type="match status" value="1"/>
</dbReference>
<dbReference type="EMBL" id="CP086714">
    <property type="protein sequence ID" value="WOO77054.1"/>
    <property type="molecule type" value="Genomic_DNA"/>
</dbReference>
<proteinExistence type="inferred from homology"/>
<evidence type="ECO:0000259" key="8">
    <source>
        <dbReference type="PROSITE" id="PS51088"/>
    </source>
</evidence>
<feature type="compositionally biased region" description="Polar residues" evidence="7">
    <location>
        <begin position="361"/>
        <end position="370"/>
    </location>
</feature>
<evidence type="ECO:0000256" key="7">
    <source>
        <dbReference type="SAM" id="MobiDB-lite"/>
    </source>
</evidence>
<feature type="compositionally biased region" description="Polar residues" evidence="7">
    <location>
        <begin position="386"/>
        <end position="417"/>
    </location>
</feature>
<accession>A0AAF1BIE6</accession>
<dbReference type="PANTHER" id="PTHR11834:SF0">
    <property type="entry name" value="PROTEIN SCALLOPED"/>
    <property type="match status" value="1"/>
</dbReference>
<keyword evidence="5" id="KW-0539">Nucleus</keyword>
<dbReference type="InterPro" id="IPR038096">
    <property type="entry name" value="TEA/ATTS_sf"/>
</dbReference>
<dbReference type="GO" id="GO:0000981">
    <property type="term" value="F:DNA-binding transcription factor activity, RNA polymerase II-specific"/>
    <property type="evidence" value="ECO:0007669"/>
    <property type="project" value="TreeGrafter"/>
</dbReference>